<dbReference type="GO" id="GO:0016787">
    <property type="term" value="F:hydrolase activity"/>
    <property type="evidence" value="ECO:0007669"/>
    <property type="project" value="UniProtKB-KW"/>
</dbReference>
<comment type="caution">
    <text evidence="1">The sequence shown here is derived from an EMBL/GenBank/DDBJ whole genome shotgun (WGS) entry which is preliminary data.</text>
</comment>
<dbReference type="PANTHER" id="PTHR35336:SF5">
    <property type="entry name" value="ADENOSYLCOBINAMIDE AMIDOHYDROLASE"/>
    <property type="match status" value="1"/>
</dbReference>
<dbReference type="RefSeq" id="WP_130305380.1">
    <property type="nucleotide sequence ID" value="NZ_SHKN01000001.1"/>
</dbReference>
<dbReference type="InterPro" id="IPR052209">
    <property type="entry name" value="CbiZ"/>
</dbReference>
<organism evidence="1 2">
    <name type="scientific">Ancylomarina subtilis</name>
    <dbReference type="NCBI Taxonomy" id="1639035"/>
    <lineage>
        <taxon>Bacteria</taxon>
        <taxon>Pseudomonadati</taxon>
        <taxon>Bacteroidota</taxon>
        <taxon>Bacteroidia</taxon>
        <taxon>Marinilabiliales</taxon>
        <taxon>Marinifilaceae</taxon>
        <taxon>Ancylomarina</taxon>
    </lineage>
</organism>
<keyword evidence="1" id="KW-0378">Hydrolase</keyword>
<gene>
    <name evidence="1" type="ORF">EV201_0025</name>
</gene>
<dbReference type="Pfam" id="PF01955">
    <property type="entry name" value="CbiZ"/>
    <property type="match status" value="1"/>
</dbReference>
<reference evidence="1 2" key="1">
    <citation type="submission" date="2019-02" db="EMBL/GenBank/DDBJ databases">
        <title>Genomic Encyclopedia of Type Strains, Phase IV (KMG-IV): sequencing the most valuable type-strain genomes for metagenomic binning, comparative biology and taxonomic classification.</title>
        <authorList>
            <person name="Goeker M."/>
        </authorList>
    </citation>
    <scope>NUCLEOTIDE SEQUENCE [LARGE SCALE GENOMIC DNA]</scope>
    <source>
        <strain evidence="1 2">DSM 28825</strain>
    </source>
</reference>
<sequence length="366" mass="39654">MMIFETKRGDQLHFYKKSLILNFGGKRNTISTSPLNGGYHENLSYIYNNDCKLGAGMGCKMKADTYEEHLMVLAEELGLKPDKCSGMGTAASMENVSIKTEHHGDLSVTAIATAGIETNGGRVGDPASWDEWANRHKKVSHGTINIILFIDANLPAGTLTRALVTCTEAKTAAIQELMGGSNYSNDLATGSGTDGSIIVGNLDSPMTLTNAGKHSKLGEIIGLAVKAAVKEALYKQTGLSSESQHCVLARLKRYGVSIDTLWERFTKEENGTLLKPNFVHELESLAKSAELLAPVSAIIHLIDQYRWNLLKAEETIFAANMILSPLANHFGIDEKKLSVGVTNGEVVQGLVDYLTDLMVNILKAQN</sequence>
<protein>
    <submittedName>
        <fullName evidence="1">Adenosylcobinamide amidohydrolase</fullName>
    </submittedName>
</protein>
<accession>A0A4Q7VH55</accession>
<evidence type="ECO:0000313" key="1">
    <source>
        <dbReference type="EMBL" id="RZT95406.1"/>
    </source>
</evidence>
<dbReference type="AlphaFoldDB" id="A0A4Q7VH55"/>
<name>A0A4Q7VH55_9BACT</name>
<proteinExistence type="predicted"/>
<dbReference type="EMBL" id="SHKN01000001">
    <property type="protein sequence ID" value="RZT95406.1"/>
    <property type="molecule type" value="Genomic_DNA"/>
</dbReference>
<keyword evidence="2" id="KW-1185">Reference proteome</keyword>
<dbReference type="PANTHER" id="PTHR35336">
    <property type="entry name" value="ADENOSYLCOBINAMIDE AMIDOHYDROLASE"/>
    <property type="match status" value="1"/>
</dbReference>
<dbReference type="InterPro" id="IPR002808">
    <property type="entry name" value="AdoCbi_amidolase"/>
</dbReference>
<dbReference type="Proteomes" id="UP000293562">
    <property type="component" value="Unassembled WGS sequence"/>
</dbReference>
<evidence type="ECO:0000313" key="2">
    <source>
        <dbReference type="Proteomes" id="UP000293562"/>
    </source>
</evidence>
<dbReference type="OrthoDB" id="9767827at2"/>